<feature type="chain" id="PRO_5021405955" evidence="1">
    <location>
        <begin position="25"/>
        <end position="227"/>
    </location>
</feature>
<proteinExistence type="predicted"/>
<dbReference type="EMBL" id="SMLK01000001">
    <property type="protein sequence ID" value="TFZ08640.1"/>
    <property type="molecule type" value="Genomic_DNA"/>
</dbReference>
<feature type="signal peptide" evidence="1">
    <location>
        <begin position="1"/>
        <end position="24"/>
    </location>
</feature>
<evidence type="ECO:0000256" key="1">
    <source>
        <dbReference type="SAM" id="SignalP"/>
    </source>
</evidence>
<dbReference type="OrthoDB" id="9152046at2"/>
<gene>
    <name evidence="2" type="ORF">EZ216_05650</name>
</gene>
<organism evidence="2 3">
    <name type="scientific">Ramlibacter humi</name>
    <dbReference type="NCBI Taxonomy" id="2530451"/>
    <lineage>
        <taxon>Bacteria</taxon>
        <taxon>Pseudomonadati</taxon>
        <taxon>Pseudomonadota</taxon>
        <taxon>Betaproteobacteria</taxon>
        <taxon>Burkholderiales</taxon>
        <taxon>Comamonadaceae</taxon>
        <taxon>Ramlibacter</taxon>
    </lineage>
</organism>
<protein>
    <submittedName>
        <fullName evidence="2">Uncharacterized protein</fullName>
    </submittedName>
</protein>
<reference evidence="2 3" key="1">
    <citation type="submission" date="2019-03" db="EMBL/GenBank/DDBJ databases">
        <title>Ramlibacter sp. 18x22-1, whole genome shotgun sequence.</title>
        <authorList>
            <person name="Zhang X."/>
            <person name="Feng G."/>
            <person name="Zhu H."/>
        </authorList>
    </citation>
    <scope>NUCLEOTIDE SEQUENCE [LARGE SCALE GENOMIC DNA]</scope>
    <source>
        <strain evidence="2 3">18x22-1</strain>
    </source>
</reference>
<comment type="caution">
    <text evidence="2">The sequence shown here is derived from an EMBL/GenBank/DDBJ whole genome shotgun (WGS) entry which is preliminary data.</text>
</comment>
<evidence type="ECO:0000313" key="3">
    <source>
        <dbReference type="Proteomes" id="UP000297839"/>
    </source>
</evidence>
<evidence type="ECO:0000313" key="2">
    <source>
        <dbReference type="EMBL" id="TFZ08640.1"/>
    </source>
</evidence>
<keyword evidence="3" id="KW-1185">Reference proteome</keyword>
<dbReference type="Proteomes" id="UP000297839">
    <property type="component" value="Unassembled WGS sequence"/>
</dbReference>
<dbReference type="AlphaFoldDB" id="A0A4Z0CDR8"/>
<accession>A0A4Z0CDR8</accession>
<keyword evidence="1" id="KW-0732">Signal</keyword>
<name>A0A4Z0CDR8_9BURK</name>
<dbReference type="RefSeq" id="WP_135248615.1">
    <property type="nucleotide sequence ID" value="NZ_SMLK01000001.1"/>
</dbReference>
<sequence length="227" mass="24398">MKFHHKRTLVVLATAICLAAPAHAFGPLAGILINYAKQALKEKLISYAKGKAREAIAGALGDVPGAGALGAIAPGLLGGMAPRPTLSKEAQAALETAGVFDKNAKPPTEEEWKEFEQTMARMATAGGPDAEMPDLAAMRANLKEHPELAGMVRALFGQMHAIRTEQERMAQLYEQMPEDQRQEVVAELVKTVREAPAADQPQMKLVLESDALGWPEDLKERVLAASK</sequence>